<name>A0A6D2J6Q0_9BRAS</name>
<dbReference type="AlphaFoldDB" id="A0A6D2J6Q0"/>
<proteinExistence type="predicted"/>
<organism evidence="1 2">
    <name type="scientific">Microthlaspi erraticum</name>
    <dbReference type="NCBI Taxonomy" id="1685480"/>
    <lineage>
        <taxon>Eukaryota</taxon>
        <taxon>Viridiplantae</taxon>
        <taxon>Streptophyta</taxon>
        <taxon>Embryophyta</taxon>
        <taxon>Tracheophyta</taxon>
        <taxon>Spermatophyta</taxon>
        <taxon>Magnoliopsida</taxon>
        <taxon>eudicotyledons</taxon>
        <taxon>Gunneridae</taxon>
        <taxon>Pentapetalae</taxon>
        <taxon>rosids</taxon>
        <taxon>malvids</taxon>
        <taxon>Brassicales</taxon>
        <taxon>Brassicaceae</taxon>
        <taxon>Coluteocarpeae</taxon>
        <taxon>Microthlaspi</taxon>
    </lineage>
</organism>
<evidence type="ECO:0000313" key="2">
    <source>
        <dbReference type="Proteomes" id="UP000467841"/>
    </source>
</evidence>
<protein>
    <submittedName>
        <fullName evidence="1">Uncharacterized protein</fullName>
    </submittedName>
</protein>
<sequence length="159" mass="17744">MQIDRYLISYRLETGLTLMSSRNSLTPPALIASFHLLCRQFNVFLVSFAYHRINITIHETLSELNHSCSSSTLRRRITLRQGMALLKGKSSRCHHAHISALVRSLSDPMGYPPISGVSVCLSDDQSVRNTSAPQSRLCCSSGSKLPPSPFRWQQTGLLI</sequence>
<comment type="caution">
    <text evidence="1">The sequence shown here is derived from an EMBL/GenBank/DDBJ whole genome shotgun (WGS) entry which is preliminary data.</text>
</comment>
<dbReference type="Proteomes" id="UP000467841">
    <property type="component" value="Unassembled WGS sequence"/>
</dbReference>
<reference evidence="1" key="1">
    <citation type="submission" date="2020-01" db="EMBL/GenBank/DDBJ databases">
        <authorList>
            <person name="Mishra B."/>
        </authorList>
    </citation>
    <scope>NUCLEOTIDE SEQUENCE [LARGE SCALE GENOMIC DNA]</scope>
</reference>
<dbReference type="EMBL" id="CACVBM020001158">
    <property type="protein sequence ID" value="CAA7035455.1"/>
    <property type="molecule type" value="Genomic_DNA"/>
</dbReference>
<keyword evidence="2" id="KW-1185">Reference proteome</keyword>
<accession>A0A6D2J6Q0</accession>
<gene>
    <name evidence="1" type="ORF">MERR_LOCUS22690</name>
</gene>
<evidence type="ECO:0000313" key="1">
    <source>
        <dbReference type="EMBL" id="CAA7035455.1"/>
    </source>
</evidence>